<organism evidence="3 4">
    <name type="scientific">Pseudomonas nitroreducens</name>
    <dbReference type="NCBI Taxonomy" id="46680"/>
    <lineage>
        <taxon>Bacteria</taxon>
        <taxon>Pseudomonadati</taxon>
        <taxon>Pseudomonadota</taxon>
        <taxon>Gammaproteobacteria</taxon>
        <taxon>Pseudomonadales</taxon>
        <taxon>Pseudomonadaceae</taxon>
        <taxon>Pseudomonas</taxon>
    </lineage>
</organism>
<gene>
    <name evidence="3" type="ORF">G5B91_35335</name>
</gene>
<keyword evidence="1" id="KW-1133">Transmembrane helix</keyword>
<sequence>MEVQGQGQVKGRISGVVRSFMAGKGFGFIQGEDGRDYFVHIKSVAGGEPLVDGQSVEFEGSPSPKGYRATNVTPGELPPPPGQAYESPHNFIWTKDSQARGFDTIFFLGTGWAESNDPNRAREMLKQASEARGGNAVLDVRMEKFSRQQGCSNYYYTVHRYHGTYANVQRIITTTDQGLIAQSLKWQEDFNVWIDQLNGKGAEEEPQGSTSLIPPGAIEHGAKMLWSWTMTIGKILGLALVFFWKQGLKLLRKQQPKD</sequence>
<dbReference type="Pfam" id="PF00313">
    <property type="entry name" value="CSD"/>
    <property type="match status" value="1"/>
</dbReference>
<dbReference type="CDD" id="cd04458">
    <property type="entry name" value="CSP_CDS"/>
    <property type="match status" value="1"/>
</dbReference>
<evidence type="ECO:0000313" key="3">
    <source>
        <dbReference type="EMBL" id="QIE91603.1"/>
    </source>
</evidence>
<dbReference type="SMART" id="SM00357">
    <property type="entry name" value="CSP"/>
    <property type="match status" value="1"/>
</dbReference>
<dbReference type="PROSITE" id="PS51857">
    <property type="entry name" value="CSD_2"/>
    <property type="match status" value="1"/>
</dbReference>
<feature type="domain" description="CSD" evidence="2">
    <location>
        <begin position="12"/>
        <end position="74"/>
    </location>
</feature>
<dbReference type="EMBL" id="CP049142">
    <property type="protein sequence ID" value="QIE91603.1"/>
    <property type="molecule type" value="Genomic_DNA"/>
</dbReference>
<evidence type="ECO:0000256" key="1">
    <source>
        <dbReference type="SAM" id="Phobius"/>
    </source>
</evidence>
<accession>A0A6G6J8S1</accession>
<feature type="transmembrane region" description="Helical" evidence="1">
    <location>
        <begin position="225"/>
        <end position="244"/>
    </location>
</feature>
<keyword evidence="1" id="KW-0472">Membrane</keyword>
<dbReference type="AlphaFoldDB" id="A0A6G6J8S1"/>
<keyword evidence="3" id="KW-0614">Plasmid</keyword>
<dbReference type="GO" id="GO:0005829">
    <property type="term" value="C:cytosol"/>
    <property type="evidence" value="ECO:0007669"/>
    <property type="project" value="UniProtKB-ARBA"/>
</dbReference>
<dbReference type="KEGG" id="pnt:G5B91_35335"/>
<reference evidence="3 4" key="1">
    <citation type="submission" date="2020-02" db="EMBL/GenBank/DDBJ databases">
        <title>Integrative conjugative elements (ICEs) and plasmids drive adaptation of Pseudomonas nitroreducens strain HBP1 to wastewater environment.</title>
        <authorList>
            <person name="Sentchilo V."/>
            <person name="Carraro N."/>
            <person name="Bertelli C."/>
            <person name="van der Meer J.R."/>
        </authorList>
    </citation>
    <scope>NUCLEOTIDE SEQUENCE [LARGE SCALE GENOMIC DNA]</scope>
    <source>
        <strain evidence="3 4">HBP1</strain>
        <plasmid evidence="4">ppnihbp1_1</plasmid>
    </source>
</reference>
<proteinExistence type="predicted"/>
<protein>
    <submittedName>
        <fullName evidence="3">Cold shock domain-containing protein</fullName>
    </submittedName>
</protein>
<dbReference type="InterPro" id="IPR002059">
    <property type="entry name" value="CSP_DNA-bd"/>
</dbReference>
<dbReference type="Proteomes" id="UP000501063">
    <property type="component" value="Plasmid pPniHBP1_1"/>
</dbReference>
<geneLocation type="plasmid" evidence="4">
    <name>ppnihbp1_1</name>
</geneLocation>
<dbReference type="GO" id="GO:0003676">
    <property type="term" value="F:nucleic acid binding"/>
    <property type="evidence" value="ECO:0007669"/>
    <property type="project" value="InterPro"/>
</dbReference>
<name>A0A6G6J8S1_PSENT</name>
<evidence type="ECO:0000313" key="4">
    <source>
        <dbReference type="Proteomes" id="UP000501063"/>
    </source>
</evidence>
<dbReference type="SUPFAM" id="SSF50249">
    <property type="entry name" value="Nucleic acid-binding proteins"/>
    <property type="match status" value="1"/>
</dbReference>
<dbReference type="InterPro" id="IPR011129">
    <property type="entry name" value="CSD"/>
</dbReference>
<dbReference type="Gene3D" id="2.40.50.140">
    <property type="entry name" value="Nucleic acid-binding proteins"/>
    <property type="match status" value="1"/>
</dbReference>
<dbReference type="RefSeq" id="WP_024764833.1">
    <property type="nucleotide sequence ID" value="NZ_CP049142.1"/>
</dbReference>
<evidence type="ECO:0000259" key="2">
    <source>
        <dbReference type="PROSITE" id="PS51857"/>
    </source>
</evidence>
<keyword evidence="1" id="KW-0812">Transmembrane</keyword>
<dbReference type="InterPro" id="IPR012340">
    <property type="entry name" value="NA-bd_OB-fold"/>
</dbReference>